<accession>A0A0G4PKG5</accession>
<reference evidence="15 16" key="1">
    <citation type="journal article" date="2014" name="Nat. Commun.">
        <title>Multiple recent horizontal transfers of a large genomic region in cheese making fungi.</title>
        <authorList>
            <person name="Cheeseman K."/>
            <person name="Ropars J."/>
            <person name="Renault P."/>
            <person name="Dupont J."/>
            <person name="Gouzy J."/>
            <person name="Branca A."/>
            <person name="Abraham A.L."/>
            <person name="Ceppi M."/>
            <person name="Conseiller E."/>
            <person name="Debuchy R."/>
            <person name="Malagnac F."/>
            <person name="Goarin A."/>
            <person name="Silar P."/>
            <person name="Lacoste S."/>
            <person name="Sallet E."/>
            <person name="Bensimon A."/>
            <person name="Giraud T."/>
            <person name="Brygoo Y."/>
        </authorList>
    </citation>
    <scope>NUCLEOTIDE SEQUENCE [LARGE SCALE GENOMIC DNA]</scope>
    <source>
        <strain evidence="16">FM 013</strain>
    </source>
</reference>
<evidence type="ECO:0000256" key="7">
    <source>
        <dbReference type="ARBA" id="ARBA00023180"/>
    </source>
</evidence>
<gene>
    <name evidence="15" type="ORF">PCAMFM013_S019g000113</name>
</gene>
<keyword evidence="8" id="KW-0119">Carbohydrate metabolism</keyword>
<evidence type="ECO:0000256" key="12">
    <source>
        <dbReference type="ARBA" id="ARBA00037278"/>
    </source>
</evidence>
<keyword evidence="5" id="KW-0677">Repeat</keyword>
<evidence type="ECO:0000256" key="4">
    <source>
        <dbReference type="ARBA" id="ARBA00022729"/>
    </source>
</evidence>
<keyword evidence="6 13" id="KW-0378">Hydrolase</keyword>
<dbReference type="GO" id="GO:0045490">
    <property type="term" value="P:pectin catabolic process"/>
    <property type="evidence" value="ECO:0007669"/>
    <property type="project" value="UniProtKB-ARBA"/>
</dbReference>
<keyword evidence="7" id="KW-0325">Glycoprotein</keyword>
<organism evidence="15 16">
    <name type="scientific">Penicillium camemberti (strain FM 013)</name>
    <dbReference type="NCBI Taxonomy" id="1429867"/>
    <lineage>
        <taxon>Eukaryota</taxon>
        <taxon>Fungi</taxon>
        <taxon>Dikarya</taxon>
        <taxon>Ascomycota</taxon>
        <taxon>Pezizomycotina</taxon>
        <taxon>Eurotiomycetes</taxon>
        <taxon>Eurotiomycetidae</taxon>
        <taxon>Eurotiales</taxon>
        <taxon>Aspergillaceae</taxon>
        <taxon>Penicillium</taxon>
    </lineage>
</organism>
<evidence type="ECO:0000256" key="3">
    <source>
        <dbReference type="ARBA" id="ARBA00022525"/>
    </source>
</evidence>
<evidence type="ECO:0000313" key="16">
    <source>
        <dbReference type="Proteomes" id="UP000053732"/>
    </source>
</evidence>
<dbReference type="SMART" id="SM00710">
    <property type="entry name" value="PbH1"/>
    <property type="match status" value="6"/>
</dbReference>
<dbReference type="GO" id="GO:0004650">
    <property type="term" value="F:polygalacturonase activity"/>
    <property type="evidence" value="ECO:0007669"/>
    <property type="project" value="InterPro"/>
</dbReference>
<evidence type="ECO:0000256" key="9">
    <source>
        <dbReference type="ARBA" id="ARBA00023295"/>
    </source>
</evidence>
<comment type="function">
    <text evidence="12">Pectinolytic enzyme involved in the degradation of xylogalacturonan (xga), a galacturonan backbone heavily substituted with xylose, and which is one important component of the hairy regions of pectin. Activity requires a galacturonic acid backbone substituted with xylose.</text>
</comment>
<keyword evidence="16" id="KW-1185">Reference proteome</keyword>
<dbReference type="Proteomes" id="UP000053732">
    <property type="component" value="Unassembled WGS sequence"/>
</dbReference>
<evidence type="ECO:0000256" key="5">
    <source>
        <dbReference type="ARBA" id="ARBA00022737"/>
    </source>
</evidence>
<dbReference type="InterPro" id="IPR011050">
    <property type="entry name" value="Pectin_lyase_fold/virulence"/>
</dbReference>
<evidence type="ECO:0000256" key="10">
    <source>
        <dbReference type="ARBA" id="ARBA00023316"/>
    </source>
</evidence>
<dbReference type="InterPro" id="IPR000743">
    <property type="entry name" value="Glyco_hydro_28"/>
</dbReference>
<dbReference type="AlphaFoldDB" id="A0A0G4PKG5"/>
<evidence type="ECO:0000256" key="14">
    <source>
        <dbReference type="SAM" id="SignalP"/>
    </source>
</evidence>
<dbReference type="GO" id="GO:0071555">
    <property type="term" value="P:cell wall organization"/>
    <property type="evidence" value="ECO:0007669"/>
    <property type="project" value="UniProtKB-KW"/>
</dbReference>
<dbReference type="InterPro" id="IPR012334">
    <property type="entry name" value="Pectin_lyas_fold"/>
</dbReference>
<dbReference type="Pfam" id="PF00295">
    <property type="entry name" value="Glyco_hydro_28"/>
    <property type="match status" value="1"/>
</dbReference>
<name>A0A0G4PKG5_PENC3</name>
<keyword evidence="11" id="KW-0624">Polysaccharide degradation</keyword>
<dbReference type="InterPro" id="IPR006626">
    <property type="entry name" value="PbH1"/>
</dbReference>
<dbReference type="PANTHER" id="PTHR31736">
    <property type="match status" value="1"/>
</dbReference>
<evidence type="ECO:0000256" key="11">
    <source>
        <dbReference type="ARBA" id="ARBA00023326"/>
    </source>
</evidence>
<keyword evidence="3" id="KW-0964">Secreted</keyword>
<feature type="chain" id="PRO_5005195426" evidence="14">
    <location>
        <begin position="17"/>
        <end position="484"/>
    </location>
</feature>
<protein>
    <submittedName>
        <fullName evidence="15">Glycoside hydrolase, family 28</fullName>
    </submittedName>
</protein>
<evidence type="ECO:0000256" key="6">
    <source>
        <dbReference type="ARBA" id="ARBA00022801"/>
    </source>
</evidence>
<comment type="similarity">
    <text evidence="2 13">Belongs to the glycosyl hydrolase 28 family.</text>
</comment>
<keyword evidence="9 13" id="KW-0326">Glycosidase</keyword>
<proteinExistence type="inferred from homology"/>
<dbReference type="SUPFAM" id="SSF51126">
    <property type="entry name" value="Pectin lyase-like"/>
    <property type="match status" value="1"/>
</dbReference>
<evidence type="ECO:0000256" key="2">
    <source>
        <dbReference type="ARBA" id="ARBA00008834"/>
    </source>
</evidence>
<dbReference type="STRING" id="1429867.A0A0G4PKG5"/>
<evidence type="ECO:0000256" key="13">
    <source>
        <dbReference type="RuleBase" id="RU361169"/>
    </source>
</evidence>
<sequence length="484" mass="52876">MVYLVILSCCPILTAATYIGPDAVRTYPIPSGVETMDAYSIKVTPPQGSSHWIQPFQARVAQINETSGNSIEHNTSVGLFDFSGPIEIAITYHHAAVRTGVVRPYSYGIRPQIINNTIQFSLQHPCNLVIQINDNIFDTLQLLMNPIETKVTRADDPDVLYFGPGLNNGTAGIINGTLHVPSGKTVYVAGGGFLDAQVVFQNVSNSAIKGRGILAAKSSGAVLIESSSNITVEDVVILNPNGYAVTAGMSQGVNILGIRAFSSKGNGDGIDLFCCRDALIDGIFMRNSDDNIALYQHRWAYYGDSSNITVQNSALWADYAHPINVGTHGNTPHPEVMDGVTIRNIDILNHHEPQIGYQGCIAINAGDGNLIQNVHIEDIRVEDFQLGQLVNFRVMYNTKYNTSPGRGIRNVVVKDLIYEGNHASPSLLLGYDRQRPITNITFVNLQINGKMIDNNMEKPSWYSSADFVPLFANEHVHNLSFVSN</sequence>
<feature type="signal peptide" evidence="14">
    <location>
        <begin position="1"/>
        <end position="16"/>
    </location>
</feature>
<dbReference type="Gene3D" id="2.160.20.10">
    <property type="entry name" value="Single-stranded right-handed beta-helix, Pectin lyase-like"/>
    <property type="match status" value="1"/>
</dbReference>
<dbReference type="PANTHER" id="PTHR31736:SF9">
    <property type="entry name" value="ENDO-XYLOGALACTURONAN HYDROLASE A-RELATED"/>
    <property type="match status" value="1"/>
</dbReference>
<evidence type="ECO:0000256" key="1">
    <source>
        <dbReference type="ARBA" id="ARBA00004613"/>
    </source>
</evidence>
<keyword evidence="10" id="KW-0961">Cell wall biogenesis/degradation</keyword>
<evidence type="ECO:0000256" key="8">
    <source>
        <dbReference type="ARBA" id="ARBA00023277"/>
    </source>
</evidence>
<evidence type="ECO:0000313" key="15">
    <source>
        <dbReference type="EMBL" id="CRL26696.1"/>
    </source>
</evidence>
<dbReference type="GO" id="GO:0005576">
    <property type="term" value="C:extracellular region"/>
    <property type="evidence" value="ECO:0007669"/>
    <property type="project" value="UniProtKB-SubCell"/>
</dbReference>
<dbReference type="EMBL" id="HG793152">
    <property type="protein sequence ID" value="CRL26696.1"/>
    <property type="molecule type" value="Genomic_DNA"/>
</dbReference>
<keyword evidence="4 14" id="KW-0732">Signal</keyword>
<comment type="subcellular location">
    <subcellularLocation>
        <location evidence="1">Secreted</location>
    </subcellularLocation>
</comment>